<protein>
    <submittedName>
        <fullName evidence="2">Uncharacterized protein</fullName>
    </submittedName>
</protein>
<keyword evidence="1" id="KW-1133">Transmembrane helix</keyword>
<comment type="caution">
    <text evidence="2">The sequence shown here is derived from an EMBL/GenBank/DDBJ whole genome shotgun (WGS) entry which is preliminary data.</text>
</comment>
<dbReference type="Proteomes" id="UP000294911">
    <property type="component" value="Unassembled WGS sequence"/>
</dbReference>
<proteinExistence type="predicted"/>
<evidence type="ECO:0000313" key="3">
    <source>
        <dbReference type="Proteomes" id="UP000294911"/>
    </source>
</evidence>
<dbReference type="RefSeq" id="WP_132877555.1">
    <property type="nucleotide sequence ID" value="NZ_SLXQ01000005.1"/>
</dbReference>
<keyword evidence="1" id="KW-0472">Membrane</keyword>
<keyword evidence="3" id="KW-1185">Reference proteome</keyword>
<feature type="transmembrane region" description="Helical" evidence="1">
    <location>
        <begin position="183"/>
        <end position="205"/>
    </location>
</feature>
<organism evidence="2 3">
    <name type="scientific">Tamaricihabitans halophyticus</name>
    <dbReference type="NCBI Taxonomy" id="1262583"/>
    <lineage>
        <taxon>Bacteria</taxon>
        <taxon>Bacillati</taxon>
        <taxon>Actinomycetota</taxon>
        <taxon>Actinomycetes</taxon>
        <taxon>Pseudonocardiales</taxon>
        <taxon>Pseudonocardiaceae</taxon>
        <taxon>Tamaricihabitans</taxon>
    </lineage>
</organism>
<accession>A0A4V2SU39</accession>
<reference evidence="2 3" key="1">
    <citation type="submission" date="2019-03" db="EMBL/GenBank/DDBJ databases">
        <title>Genomic Encyclopedia of Type Strains, Phase IV (KMG-IV): sequencing the most valuable type-strain genomes for metagenomic binning, comparative biology and taxonomic classification.</title>
        <authorList>
            <person name="Goeker M."/>
        </authorList>
    </citation>
    <scope>NUCLEOTIDE SEQUENCE [LARGE SCALE GENOMIC DNA]</scope>
    <source>
        <strain evidence="2 3">DSM 45765</strain>
    </source>
</reference>
<sequence>MDDSALVILIVIAVTLPILVFGLVWILRHGLRNSEVLKQRSLIRHQHFAGYPEVVLDPAVWRLGVNEIRNTAAEQGYQEIPTAGALLVFRLAAPTDPARASGISTTTPPDVAKRLASTARFVWLSSADARTSAQDIVAAATRHGWYPRIVGTTAYDSIVLATKEPVRHLREVRQLPRARRMRAAVIHWSCIGVALVCLFPAGFLANAGGHIMWIISGLLFTTSLCALGLTELPYIRGKPAQLTRLLSEFDGRGLVTISVGRLKIPDAVVGQIANQLGYSFGKTGLGSRIEGRTRKVKFFRRP</sequence>
<evidence type="ECO:0000313" key="2">
    <source>
        <dbReference type="EMBL" id="TCP53116.1"/>
    </source>
</evidence>
<dbReference type="EMBL" id="SLXQ01000005">
    <property type="protein sequence ID" value="TCP53116.1"/>
    <property type="molecule type" value="Genomic_DNA"/>
</dbReference>
<feature type="transmembrane region" description="Helical" evidence="1">
    <location>
        <begin position="6"/>
        <end position="27"/>
    </location>
</feature>
<keyword evidence="1" id="KW-0812">Transmembrane</keyword>
<dbReference type="AlphaFoldDB" id="A0A4V2SU39"/>
<feature type="transmembrane region" description="Helical" evidence="1">
    <location>
        <begin position="211"/>
        <end position="235"/>
    </location>
</feature>
<gene>
    <name evidence="2" type="ORF">EV191_105179</name>
</gene>
<name>A0A4V2SU39_9PSEU</name>
<evidence type="ECO:0000256" key="1">
    <source>
        <dbReference type="SAM" id="Phobius"/>
    </source>
</evidence>